<name>A0ACC1CKC8_9NEOP</name>
<evidence type="ECO:0000313" key="1">
    <source>
        <dbReference type="EMBL" id="KAJ0172055.1"/>
    </source>
</evidence>
<dbReference type="Proteomes" id="UP000824533">
    <property type="component" value="Linkage Group LG22"/>
</dbReference>
<organism evidence="1 2">
    <name type="scientific">Dendrolimus kikuchii</name>
    <dbReference type="NCBI Taxonomy" id="765133"/>
    <lineage>
        <taxon>Eukaryota</taxon>
        <taxon>Metazoa</taxon>
        <taxon>Ecdysozoa</taxon>
        <taxon>Arthropoda</taxon>
        <taxon>Hexapoda</taxon>
        <taxon>Insecta</taxon>
        <taxon>Pterygota</taxon>
        <taxon>Neoptera</taxon>
        <taxon>Endopterygota</taxon>
        <taxon>Lepidoptera</taxon>
        <taxon>Glossata</taxon>
        <taxon>Ditrysia</taxon>
        <taxon>Bombycoidea</taxon>
        <taxon>Lasiocampidae</taxon>
        <taxon>Dendrolimus</taxon>
    </lineage>
</organism>
<keyword evidence="2" id="KW-1185">Reference proteome</keyword>
<accession>A0ACC1CKC8</accession>
<gene>
    <name evidence="1" type="ORF">K1T71_012028</name>
</gene>
<evidence type="ECO:0000313" key="2">
    <source>
        <dbReference type="Proteomes" id="UP000824533"/>
    </source>
</evidence>
<comment type="caution">
    <text evidence="1">The sequence shown here is derived from an EMBL/GenBank/DDBJ whole genome shotgun (WGS) entry which is preliminary data.</text>
</comment>
<dbReference type="EMBL" id="CM034408">
    <property type="protein sequence ID" value="KAJ0172055.1"/>
    <property type="molecule type" value="Genomic_DNA"/>
</dbReference>
<protein>
    <submittedName>
        <fullName evidence="1">Uncharacterized protein</fullName>
    </submittedName>
</protein>
<proteinExistence type="predicted"/>
<sequence>MSEDNTNKINGTAPLQRLASLKPPRELTLGGVKPNKKVFTPNLNVARNKNKGPTTNSRDQTRDDKNRRDRNRKKDKNKFSNGPAVIKSTGVFSEGLGNADRHYSRTSYGRDTDSAPTLQKPTIRVKDFVKIDKELEEQKIRSAFGNGSHIEDDSMDFKDVVEKDAPIKLPMDDGGWSKSQAKPSPKIKEEVIVKQEPNEEPDCPLRPDVEQKPAVDVKKETLEDTDVVNLLKTDKPTLILLQLPDTLPGRGGSVEDDVPKRKNVASDQPSTSTGEGAPQKPVDNRCRLADLEEGRIGKLRVHRSGKVTLALGDTLFEVSMGTKASFYQEAVSVGVDESSRSANIVALGALENKLNLLPHWETMFKDLCT</sequence>
<reference evidence="1 2" key="1">
    <citation type="journal article" date="2021" name="Front. Genet.">
        <title>Chromosome-Level Genome Assembly Reveals Significant Gene Expansion in the Toll and IMD Signaling Pathways of Dendrolimus kikuchii.</title>
        <authorList>
            <person name="Zhou J."/>
            <person name="Wu P."/>
            <person name="Xiong Z."/>
            <person name="Liu N."/>
            <person name="Zhao N."/>
            <person name="Ji M."/>
            <person name="Qiu Y."/>
            <person name="Yang B."/>
        </authorList>
    </citation>
    <scope>NUCLEOTIDE SEQUENCE [LARGE SCALE GENOMIC DNA]</scope>
    <source>
        <strain evidence="1">Ann1</strain>
    </source>
</reference>